<comment type="caution">
    <text evidence="2">The sequence shown here is derived from an EMBL/GenBank/DDBJ whole genome shotgun (WGS) entry which is preliminary data.</text>
</comment>
<accession>A0A917A6N1</accession>
<dbReference type="Proteomes" id="UP000612855">
    <property type="component" value="Unassembled WGS sequence"/>
</dbReference>
<organism evidence="2 3">
    <name type="scientific">Primorskyibacter flagellatus</name>
    <dbReference type="NCBI Taxonomy" id="1387277"/>
    <lineage>
        <taxon>Bacteria</taxon>
        <taxon>Pseudomonadati</taxon>
        <taxon>Pseudomonadota</taxon>
        <taxon>Alphaproteobacteria</taxon>
        <taxon>Rhodobacterales</taxon>
        <taxon>Roseobacteraceae</taxon>
        <taxon>Primorskyibacter</taxon>
    </lineage>
</organism>
<keyword evidence="1" id="KW-0812">Transmembrane</keyword>
<evidence type="ECO:0000256" key="1">
    <source>
        <dbReference type="SAM" id="Phobius"/>
    </source>
</evidence>
<protein>
    <recommendedName>
        <fullName evidence="4">DUF4386 domain-containing protein</fullName>
    </recommendedName>
</protein>
<dbReference type="EMBL" id="BMFJ01000001">
    <property type="protein sequence ID" value="GGE26570.1"/>
    <property type="molecule type" value="Genomic_DNA"/>
</dbReference>
<dbReference type="RefSeq" id="WP_188476911.1">
    <property type="nucleotide sequence ID" value="NZ_BMFJ01000001.1"/>
</dbReference>
<keyword evidence="1" id="KW-1133">Transmembrane helix</keyword>
<dbReference type="AlphaFoldDB" id="A0A917A6N1"/>
<dbReference type="Pfam" id="PF14329">
    <property type="entry name" value="DUF4386"/>
    <property type="match status" value="1"/>
</dbReference>
<evidence type="ECO:0008006" key="4">
    <source>
        <dbReference type="Google" id="ProtNLM"/>
    </source>
</evidence>
<evidence type="ECO:0000313" key="3">
    <source>
        <dbReference type="Proteomes" id="UP000612855"/>
    </source>
</evidence>
<gene>
    <name evidence="2" type="ORF">GCM10011360_13660</name>
</gene>
<keyword evidence="3" id="KW-1185">Reference proteome</keyword>
<feature type="transmembrane region" description="Helical" evidence="1">
    <location>
        <begin position="124"/>
        <end position="144"/>
    </location>
</feature>
<reference evidence="3" key="1">
    <citation type="journal article" date="2019" name="Int. J. Syst. Evol. Microbiol.">
        <title>The Global Catalogue of Microorganisms (GCM) 10K type strain sequencing project: providing services to taxonomists for standard genome sequencing and annotation.</title>
        <authorList>
            <consortium name="The Broad Institute Genomics Platform"/>
            <consortium name="The Broad Institute Genome Sequencing Center for Infectious Disease"/>
            <person name="Wu L."/>
            <person name="Ma J."/>
        </authorList>
    </citation>
    <scope>NUCLEOTIDE SEQUENCE [LARGE SCALE GENOMIC DNA]</scope>
    <source>
        <strain evidence="3">CGMCC 1.12664</strain>
    </source>
</reference>
<feature type="transmembrane region" description="Helical" evidence="1">
    <location>
        <begin position="89"/>
        <end position="112"/>
    </location>
</feature>
<keyword evidence="1" id="KW-0472">Membrane</keyword>
<feature type="transmembrane region" description="Helical" evidence="1">
    <location>
        <begin position="183"/>
        <end position="200"/>
    </location>
</feature>
<evidence type="ECO:0000313" key="2">
    <source>
        <dbReference type="EMBL" id="GGE26570.1"/>
    </source>
</evidence>
<dbReference type="InterPro" id="IPR025495">
    <property type="entry name" value="DUF4386"/>
</dbReference>
<sequence length="209" mass="21881">MHFPSATARLAGLSYLGLIAAGITAEFVLRAPLITSDPAGTAAAIAGNETLWRLSIVADLVMATLDVALALLLFLLFRPVGEPLALTALILRLLQMAVIVAQLPLLLAALTAADPLPLIERHAAGYDLGLWFFGLNGLVMAVLLRRAGAPRGMPVLIGLGGVVYLLGTATLVLAPSVNSALEAVYLLPFAAELWFAGWLLRGARAKVRG</sequence>
<proteinExistence type="predicted"/>
<name>A0A917A6N1_9RHOB</name>
<feature type="transmembrane region" description="Helical" evidence="1">
    <location>
        <begin position="156"/>
        <end position="177"/>
    </location>
</feature>
<feature type="transmembrane region" description="Helical" evidence="1">
    <location>
        <begin position="54"/>
        <end position="77"/>
    </location>
</feature>